<dbReference type="Gene3D" id="1.10.510.10">
    <property type="entry name" value="Transferase(Phosphotransferase) domain 1"/>
    <property type="match status" value="1"/>
</dbReference>
<keyword evidence="6" id="KW-0472">Membrane</keyword>
<protein>
    <submittedName>
        <fullName evidence="9">Protein kinase domain-containing protein</fullName>
    </submittedName>
</protein>
<keyword evidence="4" id="KW-0418">Kinase</keyword>
<dbReference type="WBParaSite" id="Gr19_v10_g1991.t1">
    <property type="protein sequence ID" value="Gr19_v10_g1991.t1"/>
    <property type="gene ID" value="Gr19_v10_g1991"/>
</dbReference>
<evidence type="ECO:0000259" key="7">
    <source>
        <dbReference type="PROSITE" id="PS50011"/>
    </source>
</evidence>
<feature type="transmembrane region" description="Helical" evidence="6">
    <location>
        <begin position="176"/>
        <end position="197"/>
    </location>
</feature>
<keyword evidence="6" id="KW-0812">Transmembrane</keyword>
<keyword evidence="5" id="KW-0067">ATP-binding</keyword>
<dbReference type="AlphaFoldDB" id="A0A914HJV9"/>
<dbReference type="SUPFAM" id="SSF56112">
    <property type="entry name" value="Protein kinase-like (PK-like)"/>
    <property type="match status" value="1"/>
</dbReference>
<evidence type="ECO:0000256" key="1">
    <source>
        <dbReference type="ARBA" id="ARBA00022527"/>
    </source>
</evidence>
<dbReference type="PANTHER" id="PTHR24345">
    <property type="entry name" value="SERINE/THREONINE-PROTEIN KINASE PLK"/>
    <property type="match status" value="1"/>
</dbReference>
<dbReference type="GO" id="GO:0004674">
    <property type="term" value="F:protein serine/threonine kinase activity"/>
    <property type="evidence" value="ECO:0007669"/>
    <property type="project" value="UniProtKB-KW"/>
</dbReference>
<keyword evidence="3" id="KW-0547">Nucleotide-binding</keyword>
<feature type="transmembrane region" description="Helical" evidence="6">
    <location>
        <begin position="234"/>
        <end position="256"/>
    </location>
</feature>
<reference evidence="9" key="1">
    <citation type="submission" date="2022-11" db="UniProtKB">
        <authorList>
            <consortium name="WormBaseParasite"/>
        </authorList>
    </citation>
    <scope>IDENTIFICATION</scope>
</reference>
<dbReference type="InterPro" id="IPR011009">
    <property type="entry name" value="Kinase-like_dom_sf"/>
</dbReference>
<dbReference type="PROSITE" id="PS50011">
    <property type="entry name" value="PROTEIN_KINASE_DOM"/>
    <property type="match status" value="1"/>
</dbReference>
<proteinExistence type="predicted"/>
<evidence type="ECO:0000313" key="8">
    <source>
        <dbReference type="Proteomes" id="UP000887572"/>
    </source>
</evidence>
<dbReference type="PANTHER" id="PTHR24345:SF91">
    <property type="entry name" value="SERINE_THREONINE-PROTEIN KINASE PLK4"/>
    <property type="match status" value="1"/>
</dbReference>
<organism evidence="8 9">
    <name type="scientific">Globodera rostochiensis</name>
    <name type="common">Golden nematode worm</name>
    <name type="synonym">Heterodera rostochiensis</name>
    <dbReference type="NCBI Taxonomy" id="31243"/>
    <lineage>
        <taxon>Eukaryota</taxon>
        <taxon>Metazoa</taxon>
        <taxon>Ecdysozoa</taxon>
        <taxon>Nematoda</taxon>
        <taxon>Chromadorea</taxon>
        <taxon>Rhabditida</taxon>
        <taxon>Tylenchina</taxon>
        <taxon>Tylenchomorpha</taxon>
        <taxon>Tylenchoidea</taxon>
        <taxon>Heteroderidae</taxon>
        <taxon>Heteroderinae</taxon>
        <taxon>Globodera</taxon>
    </lineage>
</organism>
<dbReference type="SMART" id="SM00220">
    <property type="entry name" value="S_TKc"/>
    <property type="match status" value="1"/>
</dbReference>
<evidence type="ECO:0000256" key="2">
    <source>
        <dbReference type="ARBA" id="ARBA00022679"/>
    </source>
</evidence>
<dbReference type="PROSITE" id="PS00109">
    <property type="entry name" value="PROTEIN_KINASE_TYR"/>
    <property type="match status" value="1"/>
</dbReference>
<keyword evidence="8" id="KW-1185">Reference proteome</keyword>
<evidence type="ECO:0000256" key="4">
    <source>
        <dbReference type="ARBA" id="ARBA00022777"/>
    </source>
</evidence>
<feature type="transmembrane region" description="Helical" evidence="6">
    <location>
        <begin position="203"/>
        <end position="222"/>
    </location>
</feature>
<accession>A0A914HJV9</accession>
<keyword evidence="2" id="KW-0808">Transferase</keyword>
<sequence length="341" mass="38926">MPEVGRHHSVDPKAEIEIHRRLAKAKGRRFVKILDDFILDGAVFIVMEYCEEGSLEDFVIRNRGAPMEILLATDVLLQHVDALKLMHTNKIMHRDLTAGNVLIKEISHGQDGVVKTAPCESHRLWVVQARCSRPTTYYAWHTGFHGTIFMLKMARSDDNWMCCYGCHVTEGAYKMAWIFTIVNIFGGLIIVLSFISTGLNAKIIFYSVTTLVSLLCWIPILCGHICGKRSHRMYLPFLVLFAISTVYAFFAILFLLQRILMFKSPDSIYVMFGLSLQEYDNIIVESSTVGLAFFTLYMIVIFGFWCWVYSIVFRAYKFTKQIGGDGTSNETKMPDGKMAKY</sequence>
<dbReference type="InterPro" id="IPR000719">
    <property type="entry name" value="Prot_kinase_dom"/>
</dbReference>
<keyword evidence="6" id="KW-1133">Transmembrane helix</keyword>
<evidence type="ECO:0000313" key="9">
    <source>
        <dbReference type="WBParaSite" id="Gr19_v10_g1991.t1"/>
    </source>
</evidence>
<evidence type="ECO:0000256" key="5">
    <source>
        <dbReference type="ARBA" id="ARBA00022840"/>
    </source>
</evidence>
<dbReference type="InterPro" id="IPR008266">
    <property type="entry name" value="Tyr_kinase_AS"/>
</dbReference>
<name>A0A914HJV9_GLORO</name>
<dbReference type="Proteomes" id="UP000887572">
    <property type="component" value="Unplaced"/>
</dbReference>
<evidence type="ECO:0000256" key="3">
    <source>
        <dbReference type="ARBA" id="ARBA00022741"/>
    </source>
</evidence>
<dbReference type="GO" id="GO:0005524">
    <property type="term" value="F:ATP binding"/>
    <property type="evidence" value="ECO:0007669"/>
    <property type="project" value="UniProtKB-KW"/>
</dbReference>
<feature type="transmembrane region" description="Helical" evidence="6">
    <location>
        <begin position="289"/>
        <end position="312"/>
    </location>
</feature>
<feature type="domain" description="Protein kinase" evidence="7">
    <location>
        <begin position="1"/>
        <end position="341"/>
    </location>
</feature>
<evidence type="ECO:0000256" key="6">
    <source>
        <dbReference type="SAM" id="Phobius"/>
    </source>
</evidence>
<dbReference type="GO" id="GO:0005634">
    <property type="term" value="C:nucleus"/>
    <property type="evidence" value="ECO:0007669"/>
    <property type="project" value="TreeGrafter"/>
</dbReference>
<keyword evidence="1" id="KW-0723">Serine/threonine-protein kinase</keyword>
<dbReference type="Pfam" id="PF00069">
    <property type="entry name" value="Pkinase"/>
    <property type="match status" value="1"/>
</dbReference>